<dbReference type="InterPro" id="IPR011990">
    <property type="entry name" value="TPR-like_helical_dom_sf"/>
</dbReference>
<protein>
    <recommendedName>
        <fullName evidence="6">Tetratricopeptide repeat protein</fullName>
    </recommendedName>
</protein>
<dbReference type="PANTHER" id="PTHR44858:SF1">
    <property type="entry name" value="UDP-N-ACETYLGLUCOSAMINE--PEPTIDE N-ACETYLGLUCOSAMINYLTRANSFERASE SPINDLY-RELATED"/>
    <property type="match status" value="1"/>
</dbReference>
<organism evidence="5">
    <name type="scientific">Woronichinia naegeliana WA131</name>
    <dbReference type="NCBI Taxonomy" id="2824559"/>
    <lineage>
        <taxon>Bacteria</taxon>
        <taxon>Bacillati</taxon>
        <taxon>Cyanobacteriota</taxon>
        <taxon>Cyanophyceae</taxon>
        <taxon>Synechococcales</taxon>
        <taxon>Coelosphaeriaceae</taxon>
        <taxon>Woronichinia</taxon>
    </lineage>
</organism>
<name>A0A977KV44_9CYAN</name>
<proteinExistence type="predicted"/>
<accession>A0A977KV44</accession>
<feature type="signal peptide" evidence="4">
    <location>
        <begin position="1"/>
        <end position="22"/>
    </location>
</feature>
<dbReference type="InterPro" id="IPR019734">
    <property type="entry name" value="TPR_rpt"/>
</dbReference>
<dbReference type="KEGG" id="wna:KA717_33880"/>
<gene>
    <name evidence="5" type="ORF">KA717_33880</name>
</gene>
<evidence type="ECO:0000256" key="2">
    <source>
        <dbReference type="ARBA" id="ARBA00022803"/>
    </source>
</evidence>
<sequence>MKTLLNCVIIALIFFSNKVTIAQSVPNNNEAEKYARAAYKLIQNNDFFQAKLYLDKAIELSPNYCQLYQMRGLLNLESGYVYENSVKDFSSAIHCDINNPFYYINRGLLYGKIGQFYLAKNDLEKAANLSGVYGISDAHKKAQDGLNKIKGELSYWENTKIKSDNYDVYISKSRPRLKKLPQVVVFYMKGFYQAQEFAIDCKRNIYTNNVEILLDGSISISYSVKEDWNFISSTFMTSLRDYVCR</sequence>
<dbReference type="InterPro" id="IPR050498">
    <property type="entry name" value="Ycf3"/>
</dbReference>
<reference evidence="5" key="1">
    <citation type="submission" date="2021-04" db="EMBL/GenBank/DDBJ databases">
        <title>Genome sequence of Woronichinia naegeliana from Washington state freshwater lake bloom.</title>
        <authorList>
            <person name="Dreher T.W."/>
        </authorList>
    </citation>
    <scope>NUCLEOTIDE SEQUENCE</scope>
    <source>
        <strain evidence="5">WA131</strain>
    </source>
</reference>
<evidence type="ECO:0000313" key="5">
    <source>
        <dbReference type="EMBL" id="UXE60484.1"/>
    </source>
</evidence>
<evidence type="ECO:0008006" key="6">
    <source>
        <dbReference type="Google" id="ProtNLM"/>
    </source>
</evidence>
<keyword evidence="4" id="KW-0732">Signal</keyword>
<evidence type="ECO:0000256" key="1">
    <source>
        <dbReference type="ARBA" id="ARBA00022737"/>
    </source>
</evidence>
<dbReference type="PROSITE" id="PS50005">
    <property type="entry name" value="TPR"/>
    <property type="match status" value="1"/>
</dbReference>
<dbReference type="AlphaFoldDB" id="A0A977KV44"/>
<dbReference type="Gene3D" id="1.25.40.10">
    <property type="entry name" value="Tetratricopeptide repeat domain"/>
    <property type="match status" value="1"/>
</dbReference>
<keyword evidence="2 3" id="KW-0802">TPR repeat</keyword>
<dbReference type="Proteomes" id="UP001065613">
    <property type="component" value="Chromosome"/>
</dbReference>
<dbReference type="EMBL" id="CP073041">
    <property type="protein sequence ID" value="UXE60484.1"/>
    <property type="molecule type" value="Genomic_DNA"/>
</dbReference>
<feature type="repeat" description="TPR" evidence="3">
    <location>
        <begin position="31"/>
        <end position="64"/>
    </location>
</feature>
<dbReference type="SUPFAM" id="SSF48452">
    <property type="entry name" value="TPR-like"/>
    <property type="match status" value="1"/>
</dbReference>
<evidence type="ECO:0000256" key="3">
    <source>
        <dbReference type="PROSITE-ProRule" id="PRU00339"/>
    </source>
</evidence>
<dbReference type="SMART" id="SM00028">
    <property type="entry name" value="TPR"/>
    <property type="match status" value="2"/>
</dbReference>
<feature type="chain" id="PRO_5036894110" description="Tetratricopeptide repeat protein" evidence="4">
    <location>
        <begin position="23"/>
        <end position="245"/>
    </location>
</feature>
<dbReference type="PANTHER" id="PTHR44858">
    <property type="entry name" value="TETRATRICOPEPTIDE REPEAT PROTEIN 6"/>
    <property type="match status" value="1"/>
</dbReference>
<keyword evidence="1" id="KW-0677">Repeat</keyword>
<evidence type="ECO:0000256" key="4">
    <source>
        <dbReference type="SAM" id="SignalP"/>
    </source>
</evidence>